<protein>
    <submittedName>
        <fullName evidence="1">Uncharacterized protein</fullName>
    </submittedName>
</protein>
<comment type="caution">
    <text evidence="1">The sequence shown here is derived from an EMBL/GenBank/DDBJ whole genome shotgun (WGS) entry which is preliminary data.</text>
</comment>
<dbReference type="OrthoDB" id="10541104at2759"/>
<dbReference type="EMBL" id="SBJO01000025">
    <property type="protein sequence ID" value="KAF9764376.1"/>
    <property type="molecule type" value="Genomic_DNA"/>
</dbReference>
<gene>
    <name evidence="1" type="ORF">NGRA_0610</name>
</gene>
<reference evidence="1 2" key="1">
    <citation type="journal article" date="2020" name="Genome Biol. Evol.">
        <title>Comparative genomics of strictly vertically transmitted, feminizing microsporidia endosymbionts of amphipod crustaceans.</title>
        <authorList>
            <person name="Cormier A."/>
            <person name="Chebbi M.A."/>
            <person name="Giraud I."/>
            <person name="Wattier R."/>
            <person name="Teixeira M."/>
            <person name="Gilbert C."/>
            <person name="Rigaud T."/>
            <person name="Cordaux R."/>
        </authorList>
    </citation>
    <scope>NUCLEOTIDE SEQUENCE [LARGE SCALE GENOMIC DNA]</scope>
    <source>
        <strain evidence="1 2">Ou3-Ou53</strain>
    </source>
</reference>
<dbReference type="Proteomes" id="UP000740883">
    <property type="component" value="Unassembled WGS sequence"/>
</dbReference>
<name>A0A9P6H378_9MICR</name>
<proteinExistence type="predicted"/>
<sequence length="793" mass="94024">MENTIRKIFKTNIDLNFDSRITLEQQQYVIERIRENEEFIVKEKTKVHLFKNFFMEFDENYVFEKLTTSKFINETFVFKNISLKVAKEESKTNSLCTNSINLEDFYSDRYKDRLIKETTNVKKESNWSLLSLRDILDVDHKKHTDKADSLFLSKNYAEACKIYSKYKLEDDFSHYNMEMEVYSRYLSNSNPYLSIYHLTNTNFVNSFYHHRLVLVLLLIDQNDLCFRISRLLNEPFKMFIDLELSNRFLKETLFFRKALEMLFFCISYYKSFDFPCDDLVDRFLERASPNIKLLETPIKHLKRYQSRDETQPIKNIKPRDLNSKSCTLKEYIEIRGAMLFVLHKDNLFCILNNETEVESGDKIYFLYSHGELTVNNNTNIVDSCGRITSLFAKHIVFEHEKAHNLLSDLDEIFYFKDIVKRFNCEHLKLKELSIGREGCITLENVAGGVSYCNSINIQKQVKNRFYIDSEHFVYQYQIYNVKIGDNDSCENLEFKFDKLGVFYKKTTLPWGLKSVTMVLKFIVMKYFDFEFSWNKILPSILSLQLHRPTNENITVRFFKPKNGEILKRVAEIEGRVLEYYDSTLDQKQDVCEVSLSNGSYIDRLKKEVLGIQESLFEEFYDEVLEINTPVETSLCFTEYLEKQCSVSTDKKGRISLHLFPSYQGCYYIHIDTPNMKFVVPFGVSFKDVQPETLIYILSSSFIRKNTTVKIFCLVNNYRDETIYIRINSKTIEIEDLELSCKPLVATIYEIKCKFLETKIYNKRDISLVVFNKNNEFYNYDLFVDLKVSEHDSD</sequence>
<evidence type="ECO:0000313" key="2">
    <source>
        <dbReference type="Proteomes" id="UP000740883"/>
    </source>
</evidence>
<keyword evidence="2" id="KW-1185">Reference proteome</keyword>
<dbReference type="AlphaFoldDB" id="A0A9P6H378"/>
<accession>A0A9P6H378</accession>
<evidence type="ECO:0000313" key="1">
    <source>
        <dbReference type="EMBL" id="KAF9764376.1"/>
    </source>
</evidence>
<organism evidence="1 2">
    <name type="scientific">Nosema granulosis</name>
    <dbReference type="NCBI Taxonomy" id="83296"/>
    <lineage>
        <taxon>Eukaryota</taxon>
        <taxon>Fungi</taxon>
        <taxon>Fungi incertae sedis</taxon>
        <taxon>Microsporidia</taxon>
        <taxon>Nosematidae</taxon>
        <taxon>Nosema</taxon>
    </lineage>
</organism>